<dbReference type="PATRIC" id="fig|220754.4.peg.841"/>
<dbReference type="PRINTS" id="PR00723">
    <property type="entry name" value="SUBTILISIN"/>
</dbReference>
<dbReference type="InterPro" id="IPR034202">
    <property type="entry name" value="Subtilisin_Carlsberg-like"/>
</dbReference>
<name>A0A0C2RL26_9BACL</name>
<keyword evidence="2 5" id="KW-0645">Protease</keyword>
<dbReference type="InterPro" id="IPR022398">
    <property type="entry name" value="Peptidase_S8_His-AS"/>
</dbReference>
<evidence type="ECO:0000256" key="4">
    <source>
        <dbReference type="ARBA" id="ARBA00022825"/>
    </source>
</evidence>
<dbReference type="Proteomes" id="UP000031972">
    <property type="component" value="Unassembled WGS sequence"/>
</dbReference>
<evidence type="ECO:0000313" key="9">
    <source>
        <dbReference type="Proteomes" id="UP000031972"/>
    </source>
</evidence>
<dbReference type="PANTHER" id="PTHR43399">
    <property type="entry name" value="SUBTILISIN-RELATED"/>
    <property type="match status" value="1"/>
</dbReference>
<dbReference type="Gene3D" id="3.40.50.200">
    <property type="entry name" value="Peptidase S8/S53 domain"/>
    <property type="match status" value="1"/>
</dbReference>
<dbReference type="PROSITE" id="PS00137">
    <property type="entry name" value="SUBTILASE_HIS"/>
    <property type="match status" value="1"/>
</dbReference>
<evidence type="ECO:0000256" key="5">
    <source>
        <dbReference type="PROSITE-ProRule" id="PRU01240"/>
    </source>
</evidence>
<dbReference type="GO" id="GO:0006508">
    <property type="term" value="P:proteolysis"/>
    <property type="evidence" value="ECO:0007669"/>
    <property type="project" value="UniProtKB-KW"/>
</dbReference>
<accession>A0A0C2RL26</accession>
<evidence type="ECO:0000256" key="2">
    <source>
        <dbReference type="ARBA" id="ARBA00022670"/>
    </source>
</evidence>
<dbReference type="PROSITE" id="PS00136">
    <property type="entry name" value="SUBTILASE_ASP"/>
    <property type="match status" value="1"/>
</dbReference>
<protein>
    <submittedName>
        <fullName evidence="8">Serine protease</fullName>
    </submittedName>
</protein>
<comment type="caution">
    <text evidence="8">The sequence shown here is derived from an EMBL/GenBank/DDBJ whole genome shotgun (WGS) entry which is preliminary data.</text>
</comment>
<gene>
    <name evidence="8" type="ORF">KR50_08210</name>
</gene>
<feature type="active site" description="Charge relay system" evidence="5">
    <location>
        <position position="87"/>
    </location>
</feature>
<feature type="active site" description="Charge relay system" evidence="5">
    <location>
        <position position="252"/>
    </location>
</feature>
<organism evidence="8 9">
    <name type="scientific">Jeotgalibacillus campisalis</name>
    <dbReference type="NCBI Taxonomy" id="220754"/>
    <lineage>
        <taxon>Bacteria</taxon>
        <taxon>Bacillati</taxon>
        <taxon>Bacillota</taxon>
        <taxon>Bacilli</taxon>
        <taxon>Bacillales</taxon>
        <taxon>Caryophanaceae</taxon>
        <taxon>Jeotgalibacillus</taxon>
    </lineage>
</organism>
<dbReference type="OrthoDB" id="9798386at2"/>
<evidence type="ECO:0000256" key="6">
    <source>
        <dbReference type="RuleBase" id="RU003355"/>
    </source>
</evidence>
<dbReference type="InterPro" id="IPR051048">
    <property type="entry name" value="Peptidase_S8/S53_subtilisin"/>
</dbReference>
<dbReference type="InterPro" id="IPR000209">
    <property type="entry name" value="Peptidase_S8/S53_dom"/>
</dbReference>
<dbReference type="Pfam" id="PF00082">
    <property type="entry name" value="Peptidase_S8"/>
    <property type="match status" value="1"/>
</dbReference>
<evidence type="ECO:0000256" key="3">
    <source>
        <dbReference type="ARBA" id="ARBA00022801"/>
    </source>
</evidence>
<dbReference type="EMBL" id="JXRR01000008">
    <property type="protein sequence ID" value="KIL50940.1"/>
    <property type="molecule type" value="Genomic_DNA"/>
</dbReference>
<dbReference type="InterPro" id="IPR015500">
    <property type="entry name" value="Peptidase_S8_subtilisin-rel"/>
</dbReference>
<dbReference type="PANTHER" id="PTHR43399:SF4">
    <property type="entry name" value="CELL WALL-ASSOCIATED PROTEASE"/>
    <property type="match status" value="1"/>
</dbReference>
<dbReference type="RefSeq" id="WP_052476752.1">
    <property type="nucleotide sequence ID" value="NZ_JXRR01000008.1"/>
</dbReference>
<sequence length="341" mass="36322">MDKIRLIPFQVQEIHSVSQQSIPEGIKMIQAPDVWEEGAYGEGQIIAVIDTGCQTDHPDLAGRIVGGCNFTTDFGGDAENYSDNNGHGTHVAGTIAASMLEGEGIAGVAPKAGLLILKVLTGSGSGSYQGIVDAIHYAIDWRGPNDETVCAMSMSLGGPSDLPELYEAVKRAVDEGVAVVCAAGNEGDNRPDTDEYAYPGAYAEVIQIGAINFNREIAPFSNTNDEIDLVAPGVNIHSTYLDGQYANLSGTSMATPHVSGALALIKNIAEKRYERQLSEAELYAQLVKRTVPLGFPKTAEGNGLLALDILDQFDKVFRMYNACFGNTSDNNSESNTVNTKL</sequence>
<evidence type="ECO:0000256" key="1">
    <source>
        <dbReference type="ARBA" id="ARBA00011073"/>
    </source>
</evidence>
<keyword evidence="3 5" id="KW-0378">Hydrolase</keyword>
<dbReference type="PROSITE" id="PS00138">
    <property type="entry name" value="SUBTILASE_SER"/>
    <property type="match status" value="1"/>
</dbReference>
<dbReference type="PROSITE" id="PS51892">
    <property type="entry name" value="SUBTILASE"/>
    <property type="match status" value="1"/>
</dbReference>
<dbReference type="CDD" id="cd07477">
    <property type="entry name" value="Peptidases_S8_Subtilisin_subset"/>
    <property type="match status" value="1"/>
</dbReference>
<dbReference type="InterPro" id="IPR023828">
    <property type="entry name" value="Peptidase_S8_Ser-AS"/>
</dbReference>
<dbReference type="GO" id="GO:0004252">
    <property type="term" value="F:serine-type endopeptidase activity"/>
    <property type="evidence" value="ECO:0007669"/>
    <property type="project" value="UniProtKB-UniRule"/>
</dbReference>
<comment type="similarity">
    <text evidence="1 5 6">Belongs to the peptidase S8 family.</text>
</comment>
<evidence type="ECO:0000259" key="7">
    <source>
        <dbReference type="Pfam" id="PF00082"/>
    </source>
</evidence>
<keyword evidence="9" id="KW-1185">Reference proteome</keyword>
<dbReference type="InterPro" id="IPR036852">
    <property type="entry name" value="Peptidase_S8/S53_dom_sf"/>
</dbReference>
<reference evidence="8 9" key="1">
    <citation type="submission" date="2015-01" db="EMBL/GenBank/DDBJ databases">
        <title>Jeotgalibacillus campisalis genome sequencing.</title>
        <authorList>
            <person name="Goh K.M."/>
            <person name="Chan K.-G."/>
            <person name="Yaakop A.S."/>
            <person name="Ee R."/>
            <person name="Gan H.M."/>
            <person name="Chan C.S."/>
        </authorList>
    </citation>
    <scope>NUCLEOTIDE SEQUENCE [LARGE SCALE GENOMIC DNA]</scope>
    <source>
        <strain evidence="8 9">SF-57</strain>
    </source>
</reference>
<dbReference type="InterPro" id="IPR023827">
    <property type="entry name" value="Peptidase_S8_Asp-AS"/>
</dbReference>
<proteinExistence type="inferred from homology"/>
<keyword evidence="4 5" id="KW-0720">Serine protease</keyword>
<dbReference type="AlphaFoldDB" id="A0A0C2RL26"/>
<evidence type="ECO:0000313" key="8">
    <source>
        <dbReference type="EMBL" id="KIL50940.1"/>
    </source>
</evidence>
<feature type="active site" description="Charge relay system" evidence="5">
    <location>
        <position position="50"/>
    </location>
</feature>
<feature type="domain" description="Peptidase S8/S53" evidence="7">
    <location>
        <begin position="41"/>
        <end position="289"/>
    </location>
</feature>
<dbReference type="SUPFAM" id="SSF52743">
    <property type="entry name" value="Subtilisin-like"/>
    <property type="match status" value="1"/>
</dbReference>